<evidence type="ECO:0000256" key="7">
    <source>
        <dbReference type="ARBA" id="ARBA00069024"/>
    </source>
</evidence>
<evidence type="ECO:0000256" key="5">
    <source>
        <dbReference type="ARBA" id="ARBA00022842"/>
    </source>
</evidence>
<dbReference type="AlphaFoldDB" id="A0A397QDV0"/>
<accession>A0A397QDV0</accession>
<evidence type="ECO:0000313" key="9">
    <source>
        <dbReference type="EMBL" id="RIA56254.1"/>
    </source>
</evidence>
<comment type="cofactor">
    <cofactor evidence="1">
        <name>Mg(2+)</name>
        <dbReference type="ChEBI" id="CHEBI:18420"/>
    </cofactor>
</comment>
<dbReference type="SUPFAM" id="SSF48576">
    <property type="entry name" value="Terpenoid synthases"/>
    <property type="match status" value="1"/>
</dbReference>
<evidence type="ECO:0000256" key="1">
    <source>
        <dbReference type="ARBA" id="ARBA00001946"/>
    </source>
</evidence>
<dbReference type="SFLD" id="SFLDS00005">
    <property type="entry name" value="Isoprenoid_Synthase_Type_I"/>
    <property type="match status" value="1"/>
</dbReference>
<evidence type="ECO:0000256" key="8">
    <source>
        <dbReference type="RuleBase" id="RU004466"/>
    </source>
</evidence>
<dbReference type="GO" id="GO:0004659">
    <property type="term" value="F:prenyltransferase activity"/>
    <property type="evidence" value="ECO:0007669"/>
    <property type="project" value="InterPro"/>
</dbReference>
<dbReference type="SFLD" id="SFLDG01017">
    <property type="entry name" value="Polyprenyl_Transferase_Like"/>
    <property type="match status" value="1"/>
</dbReference>
<reference evidence="9 10" key="1">
    <citation type="submission" date="2018-08" db="EMBL/GenBank/DDBJ databases">
        <title>Genomic Encyclopedia of Archaeal and Bacterial Type Strains, Phase II (KMG-II): from individual species to whole genera.</title>
        <authorList>
            <person name="Goeker M."/>
        </authorList>
    </citation>
    <scope>NUCLEOTIDE SEQUENCE [LARGE SCALE GENOMIC DNA]</scope>
    <source>
        <strain evidence="9 10">DSM 5002</strain>
    </source>
</reference>
<evidence type="ECO:0000256" key="3">
    <source>
        <dbReference type="ARBA" id="ARBA00022679"/>
    </source>
</evidence>
<dbReference type="FunFam" id="1.10.600.10:FF:000001">
    <property type="entry name" value="Geranylgeranyl diphosphate synthase"/>
    <property type="match status" value="1"/>
</dbReference>
<proteinExistence type="inferred from homology"/>
<comment type="similarity">
    <text evidence="2 8">Belongs to the FPP/GGPP synthase family.</text>
</comment>
<dbReference type="GO" id="GO:0016114">
    <property type="term" value="P:terpenoid biosynthetic process"/>
    <property type="evidence" value="ECO:0007669"/>
    <property type="project" value="UniProtKB-ARBA"/>
</dbReference>
<evidence type="ECO:0000256" key="4">
    <source>
        <dbReference type="ARBA" id="ARBA00022723"/>
    </source>
</evidence>
<organism evidence="9 10">
    <name type="scientific">Dichotomicrobium thermohalophilum</name>
    <dbReference type="NCBI Taxonomy" id="933063"/>
    <lineage>
        <taxon>Bacteria</taxon>
        <taxon>Pseudomonadati</taxon>
        <taxon>Pseudomonadota</taxon>
        <taxon>Alphaproteobacteria</taxon>
        <taxon>Hyphomicrobiales</taxon>
        <taxon>Hyphomicrobiaceae</taxon>
        <taxon>Dichotomicrobium</taxon>
    </lineage>
</organism>
<gene>
    <name evidence="9" type="ORF">BXY53_1357</name>
</gene>
<evidence type="ECO:0000256" key="6">
    <source>
        <dbReference type="ARBA" id="ARBA00023229"/>
    </source>
</evidence>
<dbReference type="CDD" id="cd00685">
    <property type="entry name" value="Trans_IPPS_HT"/>
    <property type="match status" value="1"/>
</dbReference>
<dbReference type="PROSITE" id="PS00723">
    <property type="entry name" value="POLYPRENYL_SYNTHASE_1"/>
    <property type="match status" value="1"/>
</dbReference>
<protein>
    <recommendedName>
        <fullName evidence="7">Probable farnesyl diphosphate synthase</fullName>
    </recommendedName>
</protein>
<dbReference type="InterPro" id="IPR008949">
    <property type="entry name" value="Isoprenoid_synthase_dom_sf"/>
</dbReference>
<keyword evidence="6" id="KW-0414">Isoprene biosynthesis</keyword>
<evidence type="ECO:0000256" key="2">
    <source>
        <dbReference type="ARBA" id="ARBA00006706"/>
    </source>
</evidence>
<name>A0A397QDV0_9HYPH</name>
<dbReference type="EMBL" id="QXDF01000001">
    <property type="protein sequence ID" value="RIA56254.1"/>
    <property type="molecule type" value="Genomic_DNA"/>
</dbReference>
<dbReference type="RefSeq" id="WP_170144357.1">
    <property type="nucleotide sequence ID" value="NZ_QXDF01000001.1"/>
</dbReference>
<sequence>MHQHIHNVVSQIGKQIDAALEEAVPETTGAGDDLTRAIRHSLLAPGKRARGVLLMLAAGHGQAERPEAFAPACAIEMVHAASLIFDDLPSMDNATLRRGRPASHCEFGEATAILAGIALLNEAYAVVSAEHRLDGDCRADLTRMLSGSVGLEGLVAGQFADLHAKAPMTAEQIESIHARKTGALFAAAAQMGGRVAGRSAADIEALRDFGMSIGVAFQTFDDLLDAVSSRETASKTVRHDGEKPTLVRLNGVEAAEEAARAGMDRAMAQVSELGPDGQLLAQFAGQLADILCSKMKQRPEAGTDTTSMS</sequence>
<dbReference type="Proteomes" id="UP000266273">
    <property type="component" value="Unassembled WGS sequence"/>
</dbReference>
<dbReference type="InterPro" id="IPR033749">
    <property type="entry name" value="Polyprenyl_synt_CS"/>
</dbReference>
<dbReference type="Pfam" id="PF00348">
    <property type="entry name" value="polyprenyl_synt"/>
    <property type="match status" value="1"/>
</dbReference>
<keyword evidence="5" id="KW-0460">Magnesium</keyword>
<dbReference type="GO" id="GO:0046872">
    <property type="term" value="F:metal ion binding"/>
    <property type="evidence" value="ECO:0007669"/>
    <property type="project" value="UniProtKB-KW"/>
</dbReference>
<keyword evidence="10" id="KW-1185">Reference proteome</keyword>
<evidence type="ECO:0000313" key="10">
    <source>
        <dbReference type="Proteomes" id="UP000266273"/>
    </source>
</evidence>
<dbReference type="PANTHER" id="PTHR43281:SF1">
    <property type="entry name" value="FARNESYL DIPHOSPHATE SYNTHASE"/>
    <property type="match status" value="1"/>
</dbReference>
<dbReference type="InterPro" id="IPR000092">
    <property type="entry name" value="Polyprenyl_synt"/>
</dbReference>
<keyword evidence="4" id="KW-0479">Metal-binding</keyword>
<keyword evidence="3 8" id="KW-0808">Transferase</keyword>
<dbReference type="Gene3D" id="1.10.600.10">
    <property type="entry name" value="Farnesyl Diphosphate Synthase"/>
    <property type="match status" value="1"/>
</dbReference>
<dbReference type="PANTHER" id="PTHR43281">
    <property type="entry name" value="FARNESYL DIPHOSPHATE SYNTHASE"/>
    <property type="match status" value="1"/>
</dbReference>
<comment type="caution">
    <text evidence="9">The sequence shown here is derived from an EMBL/GenBank/DDBJ whole genome shotgun (WGS) entry which is preliminary data.</text>
</comment>